<sequence>MIALLVIILLCLGYDYVKTSAFELPWDQRSEISSTQSPDDQSQTEESNGSMTVEAEAQKEISDSLNSTQKPPEPDTGVVSSESMGSLATSIPGFALLASGSTVTPTTKTSDNSALNTSSDQSSTPNPPTLISTKNKTETLPLRNETSMAVSQKKANAAHNPLAHYSEADQAWLSADSFESETVFDEFSIDPCQFLTDQINHHLPYHISRNMMHDFAIRYDFGHLNDYRYISIEKQLQACAEY</sequence>
<evidence type="ECO:0000313" key="4">
    <source>
        <dbReference type="Proteomes" id="UP000274429"/>
    </source>
</evidence>
<dbReference type="AlphaFoldDB" id="A0A0R3WR30"/>
<keyword evidence="4" id="KW-1185">Reference proteome</keyword>
<organism evidence="5">
    <name type="scientific">Hydatigena taeniaeformis</name>
    <name type="common">Feline tapeworm</name>
    <name type="synonym">Taenia taeniaeformis</name>
    <dbReference type="NCBI Taxonomy" id="6205"/>
    <lineage>
        <taxon>Eukaryota</taxon>
        <taxon>Metazoa</taxon>
        <taxon>Spiralia</taxon>
        <taxon>Lophotrochozoa</taxon>
        <taxon>Platyhelminthes</taxon>
        <taxon>Cestoda</taxon>
        <taxon>Eucestoda</taxon>
        <taxon>Cyclophyllidea</taxon>
        <taxon>Taeniidae</taxon>
        <taxon>Hydatigera</taxon>
    </lineage>
</organism>
<evidence type="ECO:0000313" key="5">
    <source>
        <dbReference type="WBParaSite" id="TTAC_0000322001-mRNA-1"/>
    </source>
</evidence>
<feature type="chain" id="PRO_5043132954" evidence="2">
    <location>
        <begin position="22"/>
        <end position="242"/>
    </location>
</feature>
<dbReference type="WBParaSite" id="TTAC_0000322001-mRNA-1">
    <property type="protein sequence ID" value="TTAC_0000322001-mRNA-1"/>
    <property type="gene ID" value="TTAC_0000322001"/>
</dbReference>
<reference evidence="3 4" key="2">
    <citation type="submission" date="2018-11" db="EMBL/GenBank/DDBJ databases">
        <authorList>
            <consortium name="Pathogen Informatics"/>
        </authorList>
    </citation>
    <scope>NUCLEOTIDE SEQUENCE [LARGE SCALE GENOMIC DNA]</scope>
</reference>
<gene>
    <name evidence="3" type="ORF">TTAC_LOCUS3205</name>
</gene>
<dbReference type="Proteomes" id="UP000274429">
    <property type="component" value="Unassembled WGS sequence"/>
</dbReference>
<keyword evidence="2" id="KW-0732">Signal</keyword>
<accession>A0A0R3WR30</accession>
<evidence type="ECO:0000256" key="2">
    <source>
        <dbReference type="SAM" id="SignalP"/>
    </source>
</evidence>
<feature type="signal peptide" evidence="2">
    <location>
        <begin position="1"/>
        <end position="21"/>
    </location>
</feature>
<feature type="compositionally biased region" description="Polar residues" evidence="1">
    <location>
        <begin position="101"/>
        <end position="134"/>
    </location>
</feature>
<reference evidence="5" key="1">
    <citation type="submission" date="2017-02" db="UniProtKB">
        <authorList>
            <consortium name="WormBaseParasite"/>
        </authorList>
    </citation>
    <scope>IDENTIFICATION</scope>
</reference>
<name>A0A0R3WR30_HYDTA</name>
<evidence type="ECO:0000256" key="1">
    <source>
        <dbReference type="SAM" id="MobiDB-lite"/>
    </source>
</evidence>
<dbReference type="EMBL" id="UYWX01002067">
    <property type="protein sequence ID" value="VDM22150.1"/>
    <property type="molecule type" value="Genomic_DNA"/>
</dbReference>
<feature type="region of interest" description="Disordered" evidence="1">
    <location>
        <begin position="31"/>
        <end position="83"/>
    </location>
</feature>
<protein>
    <submittedName>
        <fullName evidence="5">Secreted protein</fullName>
    </submittedName>
</protein>
<feature type="region of interest" description="Disordered" evidence="1">
    <location>
        <begin position="101"/>
        <end position="137"/>
    </location>
</feature>
<evidence type="ECO:0000313" key="3">
    <source>
        <dbReference type="EMBL" id="VDM22150.1"/>
    </source>
</evidence>
<proteinExistence type="predicted"/>